<reference evidence="1" key="1">
    <citation type="submission" date="2024-06" db="EMBL/GenBank/DDBJ databases">
        <title>High activity and specificity of bacteriophage cocktails against carbapenem-resistant Klebsiella pneumoniae belonging to high-risk clones CG258 and ST307.</title>
        <authorList>
            <person name="Jimenez Quiceno J."/>
            <person name="Salazar Ospina L."/>
            <person name="Tellez Carrasquilla S."/>
        </authorList>
    </citation>
    <scope>NUCLEOTIDE SEQUENCE</scope>
</reference>
<organism evidence="1">
    <name type="scientific">Klebsiella phage FKP3</name>
    <dbReference type="NCBI Taxonomy" id="3231233"/>
    <lineage>
        <taxon>Viruses</taxon>
        <taxon>Duplodnaviria</taxon>
        <taxon>Heunggongvirae</taxon>
        <taxon>Uroviricota</taxon>
        <taxon>Caudoviricetes</taxon>
        <taxon>Stephanstirmvirinae</taxon>
        <taxon>Justusliebigvirus</taxon>
    </lineage>
</organism>
<evidence type="ECO:0000313" key="1">
    <source>
        <dbReference type="EMBL" id="XCI78053.1"/>
    </source>
</evidence>
<name>A0AAU8HZG0_9CAUD</name>
<sequence length="93" mass="10128">MSFSINRTVTVTRTTDSGILLSPESVEISLTFKVSSVLTVFGPGDTSTKTAVVMVSADGGETYQFFENINIEDTSVTSQEEAEEYVRTTANYQ</sequence>
<dbReference type="EMBL" id="PP895363">
    <property type="protein sequence ID" value="XCI78053.1"/>
    <property type="molecule type" value="Genomic_DNA"/>
</dbReference>
<proteinExistence type="predicted"/>
<protein>
    <submittedName>
        <fullName evidence="1">Uncharacterized protein</fullName>
    </submittedName>
</protein>
<accession>A0AAU8HZG0</accession>